<sequence length="70" mass="8178">MHDIISLIQVLTPIITGLVTLFLSSIKNKQDRIDEENDRLSKRVQTLTARVEYLEAENDRLRKELLKNDN</sequence>
<dbReference type="AlphaFoldDB" id="I7KPW0"/>
<evidence type="ECO:0000256" key="2">
    <source>
        <dbReference type="SAM" id="Phobius"/>
    </source>
</evidence>
<evidence type="ECO:0000313" key="3">
    <source>
        <dbReference type="EMBL" id="CCI87554.1"/>
    </source>
</evidence>
<dbReference type="RefSeq" id="WP_008473814.1">
    <property type="nucleotide sequence ID" value="NZ_AYZO01000024.1"/>
</dbReference>
<keyword evidence="1" id="KW-0175">Coiled coil</keyword>
<protein>
    <submittedName>
        <fullName evidence="3">Uncharacterized protein</fullName>
    </submittedName>
</protein>
<organism evidence="3 4">
    <name type="scientific">Lactobacillus gigeriorum DSM 23908 = CRBIP 24.85</name>
    <dbReference type="NCBI Taxonomy" id="1423751"/>
    <lineage>
        <taxon>Bacteria</taxon>
        <taxon>Bacillati</taxon>
        <taxon>Bacillota</taxon>
        <taxon>Bacilli</taxon>
        <taxon>Lactobacillales</taxon>
        <taxon>Lactobacillaceae</taxon>
        <taxon>Lactobacillus</taxon>
    </lineage>
</organism>
<feature type="transmembrane region" description="Helical" evidence="2">
    <location>
        <begin position="6"/>
        <end position="23"/>
    </location>
</feature>
<dbReference type="Proteomes" id="UP000009326">
    <property type="component" value="Unassembled WGS sequence"/>
</dbReference>
<feature type="coiled-coil region" evidence="1">
    <location>
        <begin position="23"/>
        <end position="64"/>
    </location>
</feature>
<keyword evidence="2" id="KW-1133">Transmembrane helix</keyword>
<evidence type="ECO:0000313" key="4">
    <source>
        <dbReference type="Proteomes" id="UP000009326"/>
    </source>
</evidence>
<accession>I7KPW0</accession>
<keyword evidence="2" id="KW-0472">Membrane</keyword>
<comment type="caution">
    <text evidence="3">The sequence shown here is derived from an EMBL/GenBank/DDBJ whole genome shotgun (WGS) entry which is preliminary data.</text>
</comment>
<evidence type="ECO:0000256" key="1">
    <source>
        <dbReference type="SAM" id="Coils"/>
    </source>
</evidence>
<proteinExistence type="predicted"/>
<name>I7KPW0_9LACO</name>
<keyword evidence="2" id="KW-0812">Transmembrane</keyword>
<dbReference type="EMBL" id="CAKC01000075">
    <property type="protein sequence ID" value="CCI87554.1"/>
    <property type="molecule type" value="Genomic_DNA"/>
</dbReference>
<reference evidence="3 4" key="1">
    <citation type="submission" date="2012-06" db="EMBL/GenBank/DDBJ databases">
        <title>Draft genome sequence of Lactobacillus gigeriorum CRBIP 24.85T, isolated from chicken crop.</title>
        <authorList>
            <person name="Cousin S."/>
            <person name="Ma L."/>
            <person name="Creno S."/>
            <person name="Clermont D."/>
            <person name="Loux V."/>
            <person name="Bizet C."/>
            <person name="Bouchier C."/>
        </authorList>
    </citation>
    <scope>NUCLEOTIDE SEQUENCE [LARGE SCALE GENOMIC DNA]</scope>
    <source>
        <strain evidence="4">CRBIP 24.85T</strain>
    </source>
</reference>
<gene>
    <name evidence="3" type="ORF">BN52_05430</name>
</gene>
<dbReference type="Gene3D" id="1.20.5.340">
    <property type="match status" value="1"/>
</dbReference>